<name>A0A2B4RZW2_STYPI</name>
<proteinExistence type="predicted"/>
<evidence type="ECO:0000256" key="1">
    <source>
        <dbReference type="SAM" id="MobiDB-lite"/>
    </source>
</evidence>
<comment type="caution">
    <text evidence="2">The sequence shown here is derived from an EMBL/GenBank/DDBJ whole genome shotgun (WGS) entry which is preliminary data.</text>
</comment>
<feature type="region of interest" description="Disordered" evidence="1">
    <location>
        <begin position="114"/>
        <end position="174"/>
    </location>
</feature>
<accession>A0A2B4RZW2</accession>
<dbReference type="EMBL" id="LSMT01000260">
    <property type="protein sequence ID" value="PFX21858.1"/>
    <property type="molecule type" value="Genomic_DNA"/>
</dbReference>
<reference evidence="3" key="1">
    <citation type="journal article" date="2017" name="bioRxiv">
        <title>Comparative analysis of the genomes of Stylophora pistillata and Acropora digitifera provides evidence for extensive differences between species of corals.</title>
        <authorList>
            <person name="Voolstra C.R."/>
            <person name="Li Y."/>
            <person name="Liew Y.J."/>
            <person name="Baumgarten S."/>
            <person name="Zoccola D."/>
            <person name="Flot J.-F."/>
            <person name="Tambutte S."/>
            <person name="Allemand D."/>
            <person name="Aranda M."/>
        </authorList>
    </citation>
    <scope>NUCLEOTIDE SEQUENCE [LARGE SCALE GENOMIC DNA]</scope>
</reference>
<evidence type="ECO:0000313" key="3">
    <source>
        <dbReference type="Proteomes" id="UP000225706"/>
    </source>
</evidence>
<protein>
    <submittedName>
        <fullName evidence="2">Uncharacterized protein</fullName>
    </submittedName>
</protein>
<keyword evidence="3" id="KW-1185">Reference proteome</keyword>
<dbReference type="OrthoDB" id="5954387at2759"/>
<sequence>MYRKSAKEIFAYGGVEPLSTLGTFTADVTQAGCEFKDGSKADFIVVEGGDRTLLGRETAEVVHKTGSEVTLRNETGIELKRNTVFVKKYNEHGDVSNGNEDQVVQAGSAVRVDDPGASKISETTVVPMPKEIPGTSEDSQEQPRHFPDNENTGVGRPVRRSTRTVRPPDRYKAI</sequence>
<dbReference type="AlphaFoldDB" id="A0A2B4RZW2"/>
<dbReference type="Proteomes" id="UP000225706">
    <property type="component" value="Unassembled WGS sequence"/>
</dbReference>
<gene>
    <name evidence="2" type="ORF">AWC38_SpisGene13641</name>
</gene>
<organism evidence="2 3">
    <name type="scientific">Stylophora pistillata</name>
    <name type="common">Smooth cauliflower coral</name>
    <dbReference type="NCBI Taxonomy" id="50429"/>
    <lineage>
        <taxon>Eukaryota</taxon>
        <taxon>Metazoa</taxon>
        <taxon>Cnidaria</taxon>
        <taxon>Anthozoa</taxon>
        <taxon>Hexacorallia</taxon>
        <taxon>Scleractinia</taxon>
        <taxon>Astrocoeniina</taxon>
        <taxon>Pocilloporidae</taxon>
        <taxon>Stylophora</taxon>
    </lineage>
</organism>
<evidence type="ECO:0000313" key="2">
    <source>
        <dbReference type="EMBL" id="PFX21858.1"/>
    </source>
</evidence>